<evidence type="ECO:0000313" key="2">
    <source>
        <dbReference type="Proteomes" id="UP001174936"/>
    </source>
</evidence>
<dbReference type="EMBL" id="JAULSV010000007">
    <property type="protein sequence ID" value="KAK0638537.1"/>
    <property type="molecule type" value="Genomic_DNA"/>
</dbReference>
<sequence length="216" mass="24215">MATTRIVNEGVIGPDEKRFLVCSHVLALASPAFNEVKLPEDDAGGAEVLLDIVHTRFQRVPLTPEATSLYNLLVFADKYDMRRLLLPWADRWASHLADLDCDAIPTTSPQLTYALVATLELGNRVSIQRLLGCIASHSAIDDQGRLVDSNGELFKREGMPLVSSELFETVARLRMHYLREIFINLRIVVNRLKSSAFDNEPIESSLCPWSHWTVVS</sequence>
<evidence type="ECO:0000313" key="1">
    <source>
        <dbReference type="EMBL" id="KAK0638537.1"/>
    </source>
</evidence>
<reference evidence="1" key="1">
    <citation type="submission" date="2023-06" db="EMBL/GenBank/DDBJ databases">
        <title>Genome-scale phylogeny and comparative genomics of the fungal order Sordariales.</title>
        <authorList>
            <consortium name="Lawrence Berkeley National Laboratory"/>
            <person name="Hensen N."/>
            <person name="Bonometti L."/>
            <person name="Westerberg I."/>
            <person name="Brannstrom I.O."/>
            <person name="Guillou S."/>
            <person name="Cros-Aarteil S."/>
            <person name="Calhoun S."/>
            <person name="Haridas S."/>
            <person name="Kuo A."/>
            <person name="Mondo S."/>
            <person name="Pangilinan J."/>
            <person name="Riley R."/>
            <person name="Labutti K."/>
            <person name="Andreopoulos B."/>
            <person name="Lipzen A."/>
            <person name="Chen C."/>
            <person name="Yanf M."/>
            <person name="Daum C."/>
            <person name="Ng V."/>
            <person name="Clum A."/>
            <person name="Steindorff A."/>
            <person name="Ohm R."/>
            <person name="Martin F."/>
            <person name="Silar P."/>
            <person name="Natvig D."/>
            <person name="Lalanne C."/>
            <person name="Gautier V."/>
            <person name="Ament-Velasquez S.L."/>
            <person name="Kruys A."/>
            <person name="Hutchinson M.I."/>
            <person name="Powell A.J."/>
            <person name="Barry K."/>
            <person name="Miller A.N."/>
            <person name="Grigoriev I.V."/>
            <person name="Debuchy R."/>
            <person name="Gladieux P."/>
            <person name="Thoren M.H."/>
            <person name="Johannesson H."/>
        </authorList>
    </citation>
    <scope>NUCLEOTIDE SEQUENCE</scope>
    <source>
        <strain evidence="1">SMH2532-1</strain>
    </source>
</reference>
<name>A0AA39XQU6_9PEZI</name>
<accession>A0AA39XQU6</accession>
<organism evidence="1 2">
    <name type="scientific">Cercophora newfieldiana</name>
    <dbReference type="NCBI Taxonomy" id="92897"/>
    <lineage>
        <taxon>Eukaryota</taxon>
        <taxon>Fungi</taxon>
        <taxon>Dikarya</taxon>
        <taxon>Ascomycota</taxon>
        <taxon>Pezizomycotina</taxon>
        <taxon>Sordariomycetes</taxon>
        <taxon>Sordariomycetidae</taxon>
        <taxon>Sordariales</taxon>
        <taxon>Lasiosphaeriaceae</taxon>
        <taxon>Cercophora</taxon>
    </lineage>
</organism>
<gene>
    <name evidence="1" type="ORF">B0T16DRAFT_462308</name>
</gene>
<evidence type="ECO:0008006" key="3">
    <source>
        <dbReference type="Google" id="ProtNLM"/>
    </source>
</evidence>
<dbReference type="AlphaFoldDB" id="A0AA39XQU6"/>
<proteinExistence type="predicted"/>
<dbReference type="Proteomes" id="UP001174936">
    <property type="component" value="Unassembled WGS sequence"/>
</dbReference>
<protein>
    <recommendedName>
        <fullName evidence="3">BTB domain-containing protein</fullName>
    </recommendedName>
</protein>
<comment type="caution">
    <text evidence="1">The sequence shown here is derived from an EMBL/GenBank/DDBJ whole genome shotgun (WGS) entry which is preliminary data.</text>
</comment>
<keyword evidence="2" id="KW-1185">Reference proteome</keyword>